<feature type="transmembrane region" description="Helical" evidence="1">
    <location>
        <begin position="121"/>
        <end position="145"/>
    </location>
</feature>
<keyword evidence="2" id="KW-0732">Signal</keyword>
<name>A0ABM0GNE9_SACKO</name>
<evidence type="ECO:0000313" key="3">
    <source>
        <dbReference type="Proteomes" id="UP000694865"/>
    </source>
</evidence>
<dbReference type="RefSeq" id="XP_002733804.1">
    <property type="nucleotide sequence ID" value="XM_002733758.2"/>
</dbReference>
<feature type="signal peptide" evidence="2">
    <location>
        <begin position="1"/>
        <end position="21"/>
    </location>
</feature>
<keyword evidence="1" id="KW-1133">Transmembrane helix</keyword>
<organism evidence="3 4">
    <name type="scientific">Saccoglossus kowalevskii</name>
    <name type="common">Acorn worm</name>
    <dbReference type="NCBI Taxonomy" id="10224"/>
    <lineage>
        <taxon>Eukaryota</taxon>
        <taxon>Metazoa</taxon>
        <taxon>Hemichordata</taxon>
        <taxon>Enteropneusta</taxon>
        <taxon>Harrimaniidae</taxon>
        <taxon>Saccoglossus</taxon>
    </lineage>
</organism>
<evidence type="ECO:0000256" key="1">
    <source>
        <dbReference type="SAM" id="Phobius"/>
    </source>
</evidence>
<proteinExistence type="predicted"/>
<accession>A0ABM0GNE9</accession>
<feature type="chain" id="PRO_5045984361" evidence="2">
    <location>
        <begin position="22"/>
        <end position="147"/>
    </location>
</feature>
<protein>
    <submittedName>
        <fullName evidence="4">Uncharacterized protein LOC100371513</fullName>
    </submittedName>
</protein>
<reference evidence="4" key="1">
    <citation type="submission" date="2025-08" db="UniProtKB">
        <authorList>
            <consortium name="RefSeq"/>
        </authorList>
    </citation>
    <scope>IDENTIFICATION</scope>
    <source>
        <tissue evidence="4">Testes</tissue>
    </source>
</reference>
<dbReference type="Proteomes" id="UP000694865">
    <property type="component" value="Unplaced"/>
</dbReference>
<keyword evidence="1" id="KW-0472">Membrane</keyword>
<keyword evidence="1" id="KW-0812">Transmembrane</keyword>
<sequence length="147" mass="16459">MSTSRVLRLLMVAVFVTSVAALDCYYCKEDGTPANDFDDCLNVYTCNDTDLPDGGSYEACTTYSYYTDQLYVLKGCYRSAVDTDEYSYEFCLSEQMDVYCHSDEDTWNCLDCCTTDLCNDAMSAVTMATCNLSGIVFGLVAYFLLFV</sequence>
<evidence type="ECO:0000256" key="2">
    <source>
        <dbReference type="SAM" id="SignalP"/>
    </source>
</evidence>
<dbReference type="GeneID" id="100371513"/>
<keyword evidence="3" id="KW-1185">Reference proteome</keyword>
<evidence type="ECO:0000313" key="4">
    <source>
        <dbReference type="RefSeq" id="XP_002733804.1"/>
    </source>
</evidence>
<gene>
    <name evidence="4" type="primary">LOC100371513</name>
</gene>